<evidence type="ECO:0000313" key="3">
    <source>
        <dbReference type="Proteomes" id="UP000184389"/>
    </source>
</evidence>
<reference evidence="2 3" key="1">
    <citation type="submission" date="2016-11" db="EMBL/GenBank/DDBJ databases">
        <authorList>
            <person name="Jaros S."/>
            <person name="Januszkiewicz K."/>
            <person name="Wedrychowicz H."/>
        </authorList>
    </citation>
    <scope>NUCLEOTIDE SEQUENCE [LARGE SCALE GENOMIC DNA]</scope>
    <source>
        <strain evidence="2 3">DSM 13106</strain>
    </source>
</reference>
<keyword evidence="1" id="KW-0732">Signal</keyword>
<protein>
    <submittedName>
        <fullName evidence="2">Cyclic lactone autoinducer peptide</fullName>
    </submittedName>
</protein>
<proteinExistence type="predicted"/>
<feature type="chain" id="PRO_5013110432" evidence="1">
    <location>
        <begin position="24"/>
        <end position="40"/>
    </location>
</feature>
<sequence length="40" mass="4221">MIKGILAIFASILGTVASTGANAASMFIYYEPDVPDCLKK</sequence>
<name>A0A1M5YRF2_9FIRM</name>
<dbReference type="InterPro" id="IPR009229">
    <property type="entry name" value="AgrD"/>
</dbReference>
<feature type="signal peptide" evidence="1">
    <location>
        <begin position="1"/>
        <end position="23"/>
    </location>
</feature>
<evidence type="ECO:0000256" key="1">
    <source>
        <dbReference type="SAM" id="SignalP"/>
    </source>
</evidence>
<accession>A0A1M5YRF2</accession>
<dbReference type="OrthoDB" id="1957286at2"/>
<dbReference type="EMBL" id="FQXR01000014">
    <property type="protein sequence ID" value="SHI14438.1"/>
    <property type="molecule type" value="Genomic_DNA"/>
</dbReference>
<dbReference type="AlphaFoldDB" id="A0A1M5YRF2"/>
<keyword evidence="3" id="KW-1185">Reference proteome</keyword>
<dbReference type="RefSeq" id="WP_084604284.1">
    <property type="nucleotide sequence ID" value="NZ_FQXR01000014.1"/>
</dbReference>
<evidence type="ECO:0000313" key="2">
    <source>
        <dbReference type="EMBL" id="SHI14438.1"/>
    </source>
</evidence>
<dbReference type="Proteomes" id="UP000184389">
    <property type="component" value="Unassembled WGS sequence"/>
</dbReference>
<gene>
    <name evidence="2" type="ORF">SAMN02745180_02387</name>
</gene>
<dbReference type="NCBIfam" id="TIGR04223">
    <property type="entry name" value="quorum_AgrD"/>
    <property type="match status" value="1"/>
</dbReference>
<organism evidence="2 3">
    <name type="scientific">Sporanaerobacter acetigenes DSM 13106</name>
    <dbReference type="NCBI Taxonomy" id="1123281"/>
    <lineage>
        <taxon>Bacteria</taxon>
        <taxon>Bacillati</taxon>
        <taxon>Bacillota</taxon>
        <taxon>Tissierellia</taxon>
        <taxon>Tissierellales</taxon>
        <taxon>Sporanaerobacteraceae</taxon>
        <taxon>Sporanaerobacter</taxon>
    </lineage>
</organism>